<comment type="similarity">
    <text evidence="2 7">Belongs to the Mediator complex subunit 9 family.</text>
</comment>
<evidence type="ECO:0000313" key="11">
    <source>
        <dbReference type="Proteomes" id="UP001174691"/>
    </source>
</evidence>
<evidence type="ECO:0000256" key="1">
    <source>
        <dbReference type="ARBA" id="ARBA00004123"/>
    </source>
</evidence>
<proteinExistence type="inferred from homology"/>
<comment type="function">
    <text evidence="7">Component of the Mediator complex, a coactivator involved in the regulated transcription of nearly all RNA polymerase II-dependent genes. Mediator functions as a bridge to convey information from gene-specific regulatory proteins to the basal RNA polymerase II transcription machinery. Mediator is recruited to promoters by direct interactions with regulatory proteins and serves as a scaffold for the assembly of a functional preinitiation complex with RNA polymerase II and the general transcription factors.</text>
</comment>
<dbReference type="GO" id="GO:0016592">
    <property type="term" value="C:mediator complex"/>
    <property type="evidence" value="ECO:0007669"/>
    <property type="project" value="InterPro"/>
</dbReference>
<comment type="subcellular location">
    <subcellularLocation>
        <location evidence="1 7">Nucleus</location>
    </subcellularLocation>
</comment>
<organism evidence="10 11">
    <name type="scientific">Coniochaeta hoffmannii</name>
    <dbReference type="NCBI Taxonomy" id="91930"/>
    <lineage>
        <taxon>Eukaryota</taxon>
        <taxon>Fungi</taxon>
        <taxon>Dikarya</taxon>
        <taxon>Ascomycota</taxon>
        <taxon>Pezizomycotina</taxon>
        <taxon>Sordariomycetes</taxon>
        <taxon>Sordariomycetidae</taxon>
        <taxon>Coniochaetales</taxon>
        <taxon>Coniochaetaceae</taxon>
        <taxon>Coniochaeta</taxon>
    </lineage>
</organism>
<dbReference type="GO" id="GO:0003712">
    <property type="term" value="F:transcription coregulator activity"/>
    <property type="evidence" value="ECO:0007669"/>
    <property type="project" value="InterPro"/>
</dbReference>
<keyword evidence="3 7" id="KW-0805">Transcription regulation</keyword>
<evidence type="ECO:0000256" key="5">
    <source>
        <dbReference type="ARBA" id="ARBA00023163"/>
    </source>
</evidence>
<dbReference type="InterPro" id="IPR011425">
    <property type="entry name" value="Med9"/>
</dbReference>
<name>A0AA38RZW9_9PEZI</name>
<evidence type="ECO:0000256" key="6">
    <source>
        <dbReference type="ARBA" id="ARBA00023242"/>
    </source>
</evidence>
<feature type="compositionally biased region" description="Low complexity" evidence="9">
    <location>
        <begin position="17"/>
        <end position="63"/>
    </location>
</feature>
<evidence type="ECO:0000256" key="2">
    <source>
        <dbReference type="ARBA" id="ARBA00008089"/>
    </source>
</evidence>
<accession>A0AA38RZW9</accession>
<evidence type="ECO:0000256" key="8">
    <source>
        <dbReference type="SAM" id="Coils"/>
    </source>
</evidence>
<keyword evidence="5 7" id="KW-0804">Transcription</keyword>
<evidence type="ECO:0000256" key="9">
    <source>
        <dbReference type="SAM" id="MobiDB-lite"/>
    </source>
</evidence>
<comment type="subunit">
    <text evidence="7">Component of the Mediator complex.</text>
</comment>
<gene>
    <name evidence="7" type="primary">MED9</name>
    <name evidence="10" type="ORF">NKR19_g719</name>
</gene>
<evidence type="ECO:0000256" key="3">
    <source>
        <dbReference type="ARBA" id="ARBA00023015"/>
    </source>
</evidence>
<evidence type="ECO:0000313" key="10">
    <source>
        <dbReference type="EMBL" id="KAJ9165133.1"/>
    </source>
</evidence>
<keyword evidence="4 7" id="KW-0010">Activator</keyword>
<feature type="region of interest" description="Disordered" evidence="9">
    <location>
        <begin position="132"/>
        <end position="158"/>
    </location>
</feature>
<sequence length="158" mass="16772">MSTPTLSPDAFSPLPPLSDILLRLRPPPSSTTTLNPLASPAAASQPTPSAATPLPATASSTGPLSLKEIPAATDPIKHRLQRARQQVRALPDIGRTVAEQEAEIEELAGRIREQKEVLRALREVGIRFGVQGVRDEGDGSGKKGGKDGEGEDREVVMR</sequence>
<keyword evidence="11" id="KW-1185">Reference proteome</keyword>
<dbReference type="GO" id="GO:0006357">
    <property type="term" value="P:regulation of transcription by RNA polymerase II"/>
    <property type="evidence" value="ECO:0007669"/>
    <property type="project" value="InterPro"/>
</dbReference>
<dbReference type="EMBL" id="JANBVN010000006">
    <property type="protein sequence ID" value="KAJ9165133.1"/>
    <property type="molecule type" value="Genomic_DNA"/>
</dbReference>
<comment type="caution">
    <text evidence="10">The sequence shown here is derived from an EMBL/GenBank/DDBJ whole genome shotgun (WGS) entry which is preliminary data.</text>
</comment>
<feature type="compositionally biased region" description="Basic and acidic residues" evidence="9">
    <location>
        <begin position="133"/>
        <end position="158"/>
    </location>
</feature>
<keyword evidence="6 7" id="KW-0539">Nucleus</keyword>
<dbReference type="Pfam" id="PF07544">
    <property type="entry name" value="Med9"/>
    <property type="match status" value="1"/>
</dbReference>
<dbReference type="AlphaFoldDB" id="A0AA38RZW9"/>
<feature type="coiled-coil region" evidence="8">
    <location>
        <begin position="97"/>
        <end position="124"/>
    </location>
</feature>
<reference evidence="10" key="1">
    <citation type="submission" date="2022-07" db="EMBL/GenBank/DDBJ databases">
        <title>Fungi with potential for degradation of polypropylene.</title>
        <authorList>
            <person name="Gostincar C."/>
        </authorList>
    </citation>
    <scope>NUCLEOTIDE SEQUENCE</scope>
    <source>
        <strain evidence="10">EXF-13287</strain>
    </source>
</reference>
<protein>
    <recommendedName>
        <fullName evidence="7">Mediator of RNA polymerase II transcription subunit 9</fullName>
    </recommendedName>
    <alternativeName>
        <fullName evidence="7">Mediator complex subunit 9</fullName>
    </alternativeName>
</protein>
<evidence type="ECO:0000256" key="7">
    <source>
        <dbReference type="RuleBase" id="RU364145"/>
    </source>
</evidence>
<evidence type="ECO:0000256" key="4">
    <source>
        <dbReference type="ARBA" id="ARBA00023159"/>
    </source>
</evidence>
<feature type="region of interest" description="Disordered" evidence="9">
    <location>
        <begin position="1"/>
        <end position="83"/>
    </location>
</feature>
<keyword evidence="8" id="KW-0175">Coiled coil</keyword>
<dbReference type="Proteomes" id="UP001174691">
    <property type="component" value="Unassembled WGS sequence"/>
</dbReference>